<evidence type="ECO:0000313" key="2">
    <source>
        <dbReference type="Proteomes" id="UP001595593"/>
    </source>
</evidence>
<comment type="caution">
    <text evidence="1">The sequence shown here is derived from an EMBL/GenBank/DDBJ whole genome shotgun (WGS) entry which is preliminary data.</text>
</comment>
<dbReference type="Proteomes" id="UP001595593">
    <property type="component" value="Unassembled WGS sequence"/>
</dbReference>
<name>A0ABV7FYH8_9PROT</name>
<gene>
    <name evidence="1" type="ORF">ACFOD4_10350</name>
</gene>
<accession>A0ABV7FYH8</accession>
<dbReference type="EMBL" id="JBHRTN010000009">
    <property type="protein sequence ID" value="MFC3125462.1"/>
    <property type="molecule type" value="Genomic_DNA"/>
</dbReference>
<dbReference type="RefSeq" id="WP_379596177.1">
    <property type="nucleotide sequence ID" value="NZ_JBHRTN010000009.1"/>
</dbReference>
<proteinExistence type="predicted"/>
<keyword evidence="2" id="KW-1185">Reference proteome</keyword>
<sequence length="59" mass="6247">MLIEACRAKCKTGETSSVISARGKVAAAAIFEFKGNTLPSLLHRQENLARMVLVAGTSV</sequence>
<organism evidence="1 2">
    <name type="scientific">Teichococcus globiformis</name>
    <dbReference type="NCBI Taxonomy" id="2307229"/>
    <lineage>
        <taxon>Bacteria</taxon>
        <taxon>Pseudomonadati</taxon>
        <taxon>Pseudomonadota</taxon>
        <taxon>Alphaproteobacteria</taxon>
        <taxon>Acetobacterales</taxon>
        <taxon>Roseomonadaceae</taxon>
        <taxon>Roseomonas</taxon>
    </lineage>
</organism>
<reference evidence="2" key="1">
    <citation type="journal article" date="2019" name="Int. J. Syst. Evol. Microbiol.">
        <title>The Global Catalogue of Microorganisms (GCM) 10K type strain sequencing project: providing services to taxonomists for standard genome sequencing and annotation.</title>
        <authorList>
            <consortium name="The Broad Institute Genomics Platform"/>
            <consortium name="The Broad Institute Genome Sequencing Center for Infectious Disease"/>
            <person name="Wu L."/>
            <person name="Ma J."/>
        </authorList>
    </citation>
    <scope>NUCLEOTIDE SEQUENCE [LARGE SCALE GENOMIC DNA]</scope>
    <source>
        <strain evidence="2">KCTC 52094</strain>
    </source>
</reference>
<protein>
    <submittedName>
        <fullName evidence="1">Uncharacterized protein</fullName>
    </submittedName>
</protein>
<evidence type="ECO:0000313" key="1">
    <source>
        <dbReference type="EMBL" id="MFC3125462.1"/>
    </source>
</evidence>